<dbReference type="PANTHER" id="PTHR43784:SF2">
    <property type="entry name" value="GDSL-LIKE LIPASE_ACYLHYDROLASE, PUTATIVE (AFU_ORTHOLOGUE AFUA_2G00820)-RELATED"/>
    <property type="match status" value="1"/>
</dbReference>
<dbReference type="SUPFAM" id="SSF52266">
    <property type="entry name" value="SGNH hydrolase"/>
    <property type="match status" value="1"/>
</dbReference>
<proteinExistence type="predicted"/>
<organism evidence="2 3">
    <name type="scientific">Sphingomonas melonis</name>
    <dbReference type="NCBI Taxonomy" id="152682"/>
    <lineage>
        <taxon>Bacteria</taxon>
        <taxon>Pseudomonadati</taxon>
        <taxon>Pseudomonadota</taxon>
        <taxon>Alphaproteobacteria</taxon>
        <taxon>Sphingomonadales</taxon>
        <taxon>Sphingomonadaceae</taxon>
        <taxon>Sphingomonas</taxon>
    </lineage>
</organism>
<gene>
    <name evidence="2" type="ORF">HD841_004146</name>
</gene>
<feature type="domain" description="SGNH hydrolase-type esterase" evidence="1">
    <location>
        <begin position="213"/>
        <end position="410"/>
    </location>
</feature>
<evidence type="ECO:0000313" key="3">
    <source>
        <dbReference type="Proteomes" id="UP000517753"/>
    </source>
</evidence>
<name>A0A7Y9FSE2_9SPHN</name>
<dbReference type="Pfam" id="PF13472">
    <property type="entry name" value="Lipase_GDSL_2"/>
    <property type="match status" value="1"/>
</dbReference>
<reference evidence="2 3" key="2">
    <citation type="submission" date="2020-08" db="EMBL/GenBank/DDBJ databases">
        <title>The Agave Microbiome: Exploring the role of microbial communities in plant adaptations to desert environments.</title>
        <authorList>
            <person name="Partida-Martinez L.P."/>
        </authorList>
    </citation>
    <scope>NUCLEOTIDE SEQUENCE [LARGE SCALE GENOMIC DNA]</scope>
    <source>
        <strain evidence="2 3">AS2.3</strain>
    </source>
</reference>
<dbReference type="InterPro" id="IPR013830">
    <property type="entry name" value="SGNH_hydro"/>
</dbReference>
<sequence length="425" mass="44919">MTRRWRYGMTAIVLAGLATSGSTRSSPAVRSARAATSATTHWVPAWGSAQMLATAADAERIAALGPVTIRQMIHLSGGGTMVRVRLSNVMGDQPLRIGGARLARGIPGQPQVTDDRPLTFGGATETMIPAGAELYSDPLPLATRTGEDLAISLFLPKPAARHTGHPSARATTFLVRGDQTSAATLTAPERIGGWWDLSQVEVSGGMTADTIVAIGDSITDGRGVRDDTNARWTDVFARRLAADPRLAGLSVVNAGIGGNRVLLDGNGPNLVARFDRDVIARPNVRYAIVLEGVNDIGGLTREAPADPAAHRALIAALTTAYRELATRAHAHGIRLIGATITPLVGNDYYHASPQTEATRQAVNTVIRSGKIFDDVIDFDAVVRDPAHPDRLLPAYDVGDHLHPSEAGYRAMAAAIPLRLFAGGVR</sequence>
<dbReference type="PANTHER" id="PTHR43784">
    <property type="entry name" value="GDSL-LIKE LIPASE/ACYLHYDROLASE, PUTATIVE (AFU_ORTHOLOGUE AFUA_2G00820)-RELATED"/>
    <property type="match status" value="1"/>
</dbReference>
<comment type="caution">
    <text evidence="2">The sequence shown here is derived from an EMBL/GenBank/DDBJ whole genome shotgun (WGS) entry which is preliminary data.</text>
</comment>
<dbReference type="InterPro" id="IPR036514">
    <property type="entry name" value="SGNH_hydro_sf"/>
</dbReference>
<dbReference type="AlphaFoldDB" id="A0A7Y9FSE2"/>
<dbReference type="Proteomes" id="UP000517753">
    <property type="component" value="Unassembled WGS sequence"/>
</dbReference>
<protein>
    <submittedName>
        <fullName evidence="2">Lysophospholipase L1-like esterase</fullName>
    </submittedName>
</protein>
<reference evidence="2 3" key="1">
    <citation type="submission" date="2020-07" db="EMBL/GenBank/DDBJ databases">
        <authorList>
            <person name="Partida-Martinez L."/>
            <person name="Huntemann M."/>
            <person name="Clum A."/>
            <person name="Wang J."/>
            <person name="Palaniappan K."/>
            <person name="Ritter S."/>
            <person name="Chen I.-M."/>
            <person name="Stamatis D."/>
            <person name="Reddy T."/>
            <person name="O'Malley R."/>
            <person name="Daum C."/>
            <person name="Shapiro N."/>
            <person name="Ivanova N."/>
            <person name="Kyrpides N."/>
            <person name="Woyke T."/>
        </authorList>
    </citation>
    <scope>NUCLEOTIDE SEQUENCE [LARGE SCALE GENOMIC DNA]</scope>
    <source>
        <strain evidence="2 3">AS2.3</strain>
    </source>
</reference>
<dbReference type="Gene3D" id="3.40.50.1110">
    <property type="entry name" value="SGNH hydrolase"/>
    <property type="match status" value="1"/>
</dbReference>
<evidence type="ECO:0000313" key="2">
    <source>
        <dbReference type="EMBL" id="NYD92322.1"/>
    </source>
</evidence>
<keyword evidence="3" id="KW-1185">Reference proteome</keyword>
<dbReference type="RefSeq" id="WP_257015870.1">
    <property type="nucleotide sequence ID" value="NZ_JACCBY010000012.1"/>
</dbReference>
<dbReference type="GO" id="GO:0016788">
    <property type="term" value="F:hydrolase activity, acting on ester bonds"/>
    <property type="evidence" value="ECO:0007669"/>
    <property type="project" value="UniProtKB-ARBA"/>
</dbReference>
<dbReference type="CDD" id="cd01830">
    <property type="entry name" value="XynE_like"/>
    <property type="match status" value="1"/>
</dbReference>
<accession>A0A7Y9FSE2</accession>
<dbReference type="EMBL" id="JACCBY010000012">
    <property type="protein sequence ID" value="NYD92322.1"/>
    <property type="molecule type" value="Genomic_DNA"/>
</dbReference>
<dbReference type="InterPro" id="IPR053140">
    <property type="entry name" value="GDSL_Rv0518-like"/>
</dbReference>
<evidence type="ECO:0000259" key="1">
    <source>
        <dbReference type="Pfam" id="PF13472"/>
    </source>
</evidence>